<dbReference type="NCBIfam" id="NF008955">
    <property type="entry name" value="PRK12297.1"/>
    <property type="match status" value="1"/>
</dbReference>
<comment type="function">
    <text evidence="7">An essential GTPase which binds GTP, GDP and possibly (p)ppGpp with moderate affinity, with high nucleotide exchange rates and a fairly low GTP hydrolysis rate. Plays a role in control of the cell cycle, stress response, ribosome biogenesis and in those bacteria that undergo differentiation, in morphogenesis control.</text>
</comment>
<feature type="binding site" evidence="7">
    <location>
        <begin position="307"/>
        <end position="309"/>
    </location>
    <ligand>
        <name>GTP</name>
        <dbReference type="ChEBI" id="CHEBI:37565"/>
    </ligand>
</feature>
<dbReference type="InterPro" id="IPR005225">
    <property type="entry name" value="Small_GTP-bd"/>
</dbReference>
<comment type="similarity">
    <text evidence="1 7">Belongs to the TRAFAC class OBG-HflX-like GTPase superfamily. OBG GTPase family.</text>
</comment>
<dbReference type="GO" id="GO:0005525">
    <property type="term" value="F:GTP binding"/>
    <property type="evidence" value="ECO:0007669"/>
    <property type="project" value="UniProtKB-UniRule"/>
</dbReference>
<dbReference type="Gene3D" id="3.40.50.300">
    <property type="entry name" value="P-loop containing nucleotide triphosphate hydrolases"/>
    <property type="match status" value="1"/>
</dbReference>
<dbReference type="NCBIfam" id="TIGR00231">
    <property type="entry name" value="small_GTP"/>
    <property type="match status" value="1"/>
</dbReference>
<feature type="binding site" evidence="7">
    <location>
        <begin position="217"/>
        <end position="220"/>
    </location>
    <ligand>
        <name>GTP</name>
        <dbReference type="ChEBI" id="CHEBI:37565"/>
    </ligand>
</feature>
<dbReference type="InterPro" id="IPR006169">
    <property type="entry name" value="GTP1_OBG_dom"/>
</dbReference>
<feature type="binding site" evidence="7">
    <location>
        <position position="178"/>
    </location>
    <ligand>
        <name>Mg(2+)</name>
        <dbReference type="ChEBI" id="CHEBI:18420"/>
    </ligand>
</feature>
<dbReference type="EC" id="3.6.5.-" evidence="7"/>
<comment type="cofactor">
    <cofactor evidence="7">
        <name>Mg(2+)</name>
        <dbReference type="ChEBI" id="CHEBI:18420"/>
    </cofactor>
</comment>
<dbReference type="HAMAP" id="MF_01454">
    <property type="entry name" value="GTPase_Obg"/>
    <property type="match status" value="1"/>
</dbReference>
<gene>
    <name evidence="7" type="primary">obg</name>
    <name evidence="10" type="ORF">COX39_01495</name>
</gene>
<dbReference type="Proteomes" id="UP000231567">
    <property type="component" value="Unassembled WGS sequence"/>
</dbReference>
<accession>A0A2G9YR50</accession>
<feature type="binding site" evidence="7">
    <location>
        <position position="198"/>
    </location>
    <ligand>
        <name>Mg(2+)</name>
        <dbReference type="ChEBI" id="CHEBI:18420"/>
    </ligand>
</feature>
<dbReference type="InterPro" id="IPR006073">
    <property type="entry name" value="GTP-bd"/>
</dbReference>
<keyword evidence="6 7" id="KW-0342">GTP-binding</keyword>
<dbReference type="InterPro" id="IPR027417">
    <property type="entry name" value="P-loop_NTPase"/>
</dbReference>
<dbReference type="EMBL" id="PCRM01000024">
    <property type="protein sequence ID" value="PIP21718.1"/>
    <property type="molecule type" value="Genomic_DNA"/>
</dbReference>
<evidence type="ECO:0000259" key="9">
    <source>
        <dbReference type="PROSITE" id="PS51883"/>
    </source>
</evidence>
<dbReference type="GO" id="GO:0042254">
    <property type="term" value="P:ribosome biogenesis"/>
    <property type="evidence" value="ECO:0007669"/>
    <property type="project" value="UniProtKB-UniRule"/>
</dbReference>
<feature type="domain" description="Obg" evidence="9">
    <location>
        <begin position="1"/>
        <end position="164"/>
    </location>
</feature>
<proteinExistence type="inferred from homology"/>
<keyword evidence="4 7" id="KW-0378">Hydrolase</keyword>
<dbReference type="Gene3D" id="2.70.210.12">
    <property type="entry name" value="GTP1/OBG domain"/>
    <property type="match status" value="1"/>
</dbReference>
<dbReference type="GO" id="GO:0005737">
    <property type="term" value="C:cytoplasm"/>
    <property type="evidence" value="ECO:0007669"/>
    <property type="project" value="UniProtKB-SubCell"/>
</dbReference>
<dbReference type="AlphaFoldDB" id="A0A2G9YR50"/>
<dbReference type="GO" id="GO:0000287">
    <property type="term" value="F:magnesium ion binding"/>
    <property type="evidence" value="ECO:0007669"/>
    <property type="project" value="InterPro"/>
</dbReference>
<comment type="subcellular location">
    <subcellularLocation>
        <location evidence="7">Cytoplasm</location>
    </subcellularLocation>
</comment>
<dbReference type="InterPro" id="IPR031167">
    <property type="entry name" value="G_OBG"/>
</dbReference>
<dbReference type="InterPro" id="IPR014100">
    <property type="entry name" value="GTP-bd_Obg/CgtA"/>
</dbReference>
<keyword evidence="7" id="KW-0479">Metal-binding</keyword>
<keyword evidence="3 7" id="KW-0547">Nucleotide-binding</keyword>
<name>A0A2G9YR50_9BACT</name>
<dbReference type="FunFam" id="2.70.210.12:FF:000001">
    <property type="entry name" value="GTPase Obg"/>
    <property type="match status" value="1"/>
</dbReference>
<comment type="subunit">
    <text evidence="7">Monomer.</text>
</comment>
<evidence type="ECO:0000256" key="6">
    <source>
        <dbReference type="ARBA" id="ARBA00023134"/>
    </source>
</evidence>
<feature type="binding site" evidence="7">
    <location>
        <begin position="196"/>
        <end position="200"/>
    </location>
    <ligand>
        <name>GTP</name>
        <dbReference type="ChEBI" id="CHEBI:37565"/>
    </ligand>
</feature>
<evidence type="ECO:0000256" key="5">
    <source>
        <dbReference type="ARBA" id="ARBA00022842"/>
    </source>
</evidence>
<dbReference type="InterPro" id="IPR045086">
    <property type="entry name" value="OBG_GTPase"/>
</dbReference>
<dbReference type="PROSITE" id="PS51883">
    <property type="entry name" value="OBG"/>
    <property type="match status" value="1"/>
</dbReference>
<keyword evidence="2 7" id="KW-0963">Cytoplasm</keyword>
<evidence type="ECO:0000313" key="10">
    <source>
        <dbReference type="EMBL" id="PIP21718.1"/>
    </source>
</evidence>
<dbReference type="PANTHER" id="PTHR11702:SF31">
    <property type="entry name" value="MITOCHONDRIAL RIBOSOME-ASSOCIATED GTPASE 2"/>
    <property type="match status" value="1"/>
</dbReference>
<dbReference type="InterPro" id="IPR036726">
    <property type="entry name" value="GTP1_OBG_dom_sf"/>
</dbReference>
<dbReference type="PIRSF" id="PIRSF002401">
    <property type="entry name" value="GTP_bd_Obg/CgtA"/>
    <property type="match status" value="1"/>
</dbReference>
<dbReference type="Pfam" id="PF01926">
    <property type="entry name" value="MMR_HSR1"/>
    <property type="match status" value="1"/>
</dbReference>
<feature type="domain" description="OBG-type G" evidence="8">
    <location>
        <begin position="165"/>
        <end position="326"/>
    </location>
</feature>
<dbReference type="Pfam" id="PF01018">
    <property type="entry name" value="GTP1_OBG"/>
    <property type="match status" value="1"/>
</dbReference>
<keyword evidence="5 7" id="KW-0460">Magnesium</keyword>
<feature type="binding site" evidence="7">
    <location>
        <begin position="284"/>
        <end position="287"/>
    </location>
    <ligand>
        <name>GTP</name>
        <dbReference type="ChEBI" id="CHEBI:37565"/>
    </ligand>
</feature>
<evidence type="ECO:0000313" key="11">
    <source>
        <dbReference type="Proteomes" id="UP000231567"/>
    </source>
</evidence>
<evidence type="ECO:0000256" key="4">
    <source>
        <dbReference type="ARBA" id="ARBA00022801"/>
    </source>
</evidence>
<evidence type="ECO:0000259" key="8">
    <source>
        <dbReference type="PROSITE" id="PS51710"/>
    </source>
</evidence>
<dbReference type="PROSITE" id="PS51710">
    <property type="entry name" value="G_OBG"/>
    <property type="match status" value="1"/>
</dbReference>
<dbReference type="CDD" id="cd01898">
    <property type="entry name" value="Obg"/>
    <property type="match status" value="1"/>
</dbReference>
<evidence type="ECO:0000256" key="3">
    <source>
        <dbReference type="ARBA" id="ARBA00022741"/>
    </source>
</evidence>
<reference evidence="10 11" key="1">
    <citation type="submission" date="2017-09" db="EMBL/GenBank/DDBJ databases">
        <title>Depth-based differentiation of microbial function through sediment-hosted aquifers and enrichment of novel symbionts in the deep terrestrial subsurface.</title>
        <authorList>
            <person name="Probst A.J."/>
            <person name="Ladd B."/>
            <person name="Jarett J.K."/>
            <person name="Geller-Mcgrath D.E."/>
            <person name="Sieber C.M."/>
            <person name="Emerson J.B."/>
            <person name="Anantharaman K."/>
            <person name="Thomas B.C."/>
            <person name="Malmstrom R."/>
            <person name="Stieglmeier M."/>
            <person name="Klingl A."/>
            <person name="Woyke T."/>
            <person name="Ryan C.M."/>
            <person name="Banfield J.F."/>
        </authorList>
    </citation>
    <scope>NUCLEOTIDE SEQUENCE [LARGE SCALE GENOMIC DNA]</scope>
    <source>
        <strain evidence="10">CG23_combo_of_CG06-09_8_20_14_all_40_13</strain>
    </source>
</reference>
<dbReference type="PRINTS" id="PR00326">
    <property type="entry name" value="GTP1OBG"/>
</dbReference>
<evidence type="ECO:0000256" key="7">
    <source>
        <dbReference type="HAMAP-Rule" id="MF_01454"/>
    </source>
</evidence>
<dbReference type="SUPFAM" id="SSF82051">
    <property type="entry name" value="Obg GTP-binding protein N-terminal domain"/>
    <property type="match status" value="1"/>
</dbReference>
<evidence type="ECO:0000256" key="2">
    <source>
        <dbReference type="ARBA" id="ARBA00022490"/>
    </source>
</evidence>
<dbReference type="SUPFAM" id="SSF52540">
    <property type="entry name" value="P-loop containing nucleoside triphosphate hydrolases"/>
    <property type="match status" value="1"/>
</dbReference>
<dbReference type="NCBIfam" id="NF008956">
    <property type="entry name" value="PRK12299.1"/>
    <property type="match status" value="1"/>
</dbReference>
<comment type="caution">
    <text evidence="10">The sequence shown here is derived from an EMBL/GenBank/DDBJ whole genome shotgun (WGS) entry which is preliminary data.</text>
</comment>
<sequence>MITDEVIISVKAGDGGNGLVSFRHEKGAPRGGPDGGDGGAGGEVYFVCDNNLNTLSEFSMRKNFWAAHGENGIKMRKTGKSAPDLVLKVPAGTLIYEIVKKNDKTHLQFIADMISAGEKKLIAKSGKGGLGNCHFATAVRQAPRFAQPGEKGEQKSLKIELKMLADIAIIGLPNCGKSTLLSKISNAHPKIANYPFTTLEPNLGLVKIKKLKIIAADIPGLIEQAHQGRGLGDKFLRHIERSRAIIHVLDATSEDLAKDYWQIRQELKLFSAKLTQKAEIVVINKIDKVKGLKIPTNLKKFNPLKISALTGEGINKLLERIYTLPALISYYTIKANESLR</sequence>
<dbReference type="NCBIfam" id="TIGR02729">
    <property type="entry name" value="Obg_CgtA"/>
    <property type="match status" value="1"/>
</dbReference>
<dbReference type="PANTHER" id="PTHR11702">
    <property type="entry name" value="DEVELOPMENTALLY REGULATED GTP-BINDING PROTEIN-RELATED"/>
    <property type="match status" value="1"/>
</dbReference>
<evidence type="ECO:0000256" key="1">
    <source>
        <dbReference type="ARBA" id="ARBA00007699"/>
    </source>
</evidence>
<protein>
    <recommendedName>
        <fullName evidence="7">GTPase Obg</fullName>
        <ecNumber evidence="7">3.6.5.-</ecNumber>
    </recommendedName>
    <alternativeName>
        <fullName evidence="7">GTP-binding protein Obg</fullName>
    </alternativeName>
</protein>
<organism evidence="10 11">
    <name type="scientific">Candidatus Nealsonbacteria bacterium CG23_combo_of_CG06-09_8_20_14_all_40_13</name>
    <dbReference type="NCBI Taxonomy" id="1974724"/>
    <lineage>
        <taxon>Bacteria</taxon>
        <taxon>Candidatus Nealsoniibacteriota</taxon>
    </lineage>
</organism>
<dbReference type="GO" id="GO:0003924">
    <property type="term" value="F:GTPase activity"/>
    <property type="evidence" value="ECO:0007669"/>
    <property type="project" value="UniProtKB-UniRule"/>
</dbReference>
<feature type="binding site" evidence="7">
    <location>
        <begin position="171"/>
        <end position="178"/>
    </location>
    <ligand>
        <name>GTP</name>
        <dbReference type="ChEBI" id="CHEBI:37565"/>
    </ligand>
</feature>